<comment type="caution">
    <text evidence="1">The sequence shown here is derived from an EMBL/GenBank/DDBJ whole genome shotgun (WGS) entry which is preliminary data.</text>
</comment>
<proteinExistence type="predicted"/>
<name>A0ABR8A1I0_9CYAN</name>
<organism evidence="1 2">
    <name type="scientific">Pseudanabaena mucicola FACHB-723</name>
    <dbReference type="NCBI Taxonomy" id="2692860"/>
    <lineage>
        <taxon>Bacteria</taxon>
        <taxon>Bacillati</taxon>
        <taxon>Cyanobacteriota</taxon>
        <taxon>Cyanophyceae</taxon>
        <taxon>Pseudanabaenales</taxon>
        <taxon>Pseudanabaenaceae</taxon>
        <taxon>Pseudanabaena</taxon>
    </lineage>
</organism>
<sequence>MAIQGKLDLTIKINELPTDISVDKNGWKTFELDCDGRIFSVTVKPKVFKKLEDAQANFPMWVAAIGGKLGEATETGFVLLEPNIQVFEKKPKETKPSEVEISN</sequence>
<evidence type="ECO:0000313" key="2">
    <source>
        <dbReference type="Proteomes" id="UP000642094"/>
    </source>
</evidence>
<dbReference type="EMBL" id="JACJQB010000078">
    <property type="protein sequence ID" value="MBD2190097.1"/>
    <property type="molecule type" value="Genomic_DNA"/>
</dbReference>
<keyword evidence="2" id="KW-1185">Reference proteome</keyword>
<evidence type="ECO:0000313" key="1">
    <source>
        <dbReference type="EMBL" id="MBD2190097.1"/>
    </source>
</evidence>
<reference evidence="1 2" key="1">
    <citation type="journal article" date="2020" name="ISME J.">
        <title>Comparative genomics reveals insights into cyanobacterial evolution and habitat adaptation.</title>
        <authorList>
            <person name="Chen M.Y."/>
            <person name="Teng W.K."/>
            <person name="Zhao L."/>
            <person name="Hu C.X."/>
            <person name="Zhou Y.K."/>
            <person name="Han B.P."/>
            <person name="Song L.R."/>
            <person name="Shu W.S."/>
        </authorList>
    </citation>
    <scope>NUCLEOTIDE SEQUENCE [LARGE SCALE GENOMIC DNA]</scope>
    <source>
        <strain evidence="1 2">FACHB-723</strain>
    </source>
</reference>
<protein>
    <submittedName>
        <fullName evidence="1">Fertility inhibition FinO-like protein</fullName>
    </submittedName>
</protein>
<dbReference type="RefSeq" id="WP_190404903.1">
    <property type="nucleotide sequence ID" value="NZ_JACJQB010000078.1"/>
</dbReference>
<dbReference type="Proteomes" id="UP000642094">
    <property type="component" value="Unassembled WGS sequence"/>
</dbReference>
<gene>
    <name evidence="1" type="ORF">H6F41_18400</name>
</gene>
<accession>A0ABR8A1I0</accession>